<dbReference type="InterPro" id="IPR006036">
    <property type="entry name" value="K_uptake_TrkA"/>
</dbReference>
<dbReference type="PROSITE" id="PS51202">
    <property type="entry name" value="RCK_C"/>
    <property type="match status" value="2"/>
</dbReference>
<keyword evidence="2" id="KW-0813">Transport</keyword>
<dbReference type="NCBIfam" id="NF007039">
    <property type="entry name" value="PRK09496.3-2"/>
    <property type="match status" value="1"/>
</dbReference>
<sequence length="452" mass="50033">MDIIIVGCGKVGSALAQVLSDEHNITIIDKKETLVETAINDFDVMGICGNCLQTNILEEANVSKANIFIAVTTSDEVNVLSCLIARKMGARHCIARVRSPEFDKQLVFMREELGISMMVNPDYNAANEIAKVLRYPEAINIESFAKGRVDLAEIRITSGSILDGVALSQLSRRMRLDVLICAVQRGEELTIPNGNYVLRAGDKIHMTASHSNMVKFFKSISAAYREKRVKSAVLIGGGRIAYHLAQQLIEMGVKVKIIEIDRDRCLELSDRLNKVDISCADGTDHDILEEERVYDADAVVTLTGIDEENILLSLLAKNNGVEKVVTKVNRMSLMQLSDTLDLDSIISPKTITVNQILQYVRAKQNSLGNSVTTLYRLVNDRLEAIEFVVRDKKEYVDVPLKKLKLRSGILIASIARGNELIIPKGDDCLQVNDSVVVVTTTKGMHDLSNIFD</sequence>
<dbReference type="PANTHER" id="PTHR43833">
    <property type="entry name" value="POTASSIUM CHANNEL PROTEIN 2-RELATED-RELATED"/>
    <property type="match status" value="1"/>
</dbReference>
<dbReference type="Gene3D" id="3.30.70.1450">
    <property type="entry name" value="Regulator of K+ conductance, C-terminal domain"/>
    <property type="match status" value="2"/>
</dbReference>
<name>A0A1H6K6V4_RUMFL</name>
<evidence type="ECO:0000313" key="9">
    <source>
        <dbReference type="EMBL" id="SEH68170.1"/>
    </source>
</evidence>
<dbReference type="NCBIfam" id="NF007033">
    <property type="entry name" value="PRK09496.1-5"/>
    <property type="match status" value="1"/>
</dbReference>
<dbReference type="NCBIfam" id="NF007031">
    <property type="entry name" value="PRK09496.1-2"/>
    <property type="match status" value="1"/>
</dbReference>
<dbReference type="InterPro" id="IPR050721">
    <property type="entry name" value="Trk_Ktr_HKT_K-transport"/>
</dbReference>
<evidence type="ECO:0000256" key="1">
    <source>
        <dbReference type="ARBA" id="ARBA00017378"/>
    </source>
</evidence>
<evidence type="ECO:0000259" key="7">
    <source>
        <dbReference type="PROSITE" id="PS51201"/>
    </source>
</evidence>
<evidence type="ECO:0000313" key="10">
    <source>
        <dbReference type="Proteomes" id="UP000183190"/>
    </source>
</evidence>
<dbReference type="Pfam" id="PF02254">
    <property type="entry name" value="TrkA_N"/>
    <property type="match status" value="2"/>
</dbReference>
<dbReference type="EMBL" id="FNWV01000007">
    <property type="protein sequence ID" value="SEH68170.1"/>
    <property type="molecule type" value="Genomic_DNA"/>
</dbReference>
<evidence type="ECO:0000256" key="4">
    <source>
        <dbReference type="ARBA" id="ARBA00022958"/>
    </source>
</evidence>
<dbReference type="Gene3D" id="3.40.50.720">
    <property type="entry name" value="NAD(P)-binding Rossmann-like Domain"/>
    <property type="match status" value="2"/>
</dbReference>
<evidence type="ECO:0000256" key="5">
    <source>
        <dbReference type="ARBA" id="ARBA00023027"/>
    </source>
</evidence>
<feature type="domain" description="RCK N-terminal" evidence="7">
    <location>
        <begin position="229"/>
        <end position="357"/>
    </location>
</feature>
<dbReference type="InterPro" id="IPR036291">
    <property type="entry name" value="NAD(P)-bd_dom_sf"/>
</dbReference>
<keyword evidence="4" id="KW-0630">Potassium</keyword>
<dbReference type="OrthoDB" id="9775180at2"/>
<dbReference type="GO" id="GO:0015079">
    <property type="term" value="F:potassium ion transmembrane transporter activity"/>
    <property type="evidence" value="ECO:0007669"/>
    <property type="project" value="InterPro"/>
</dbReference>
<organism evidence="9 10">
    <name type="scientific">Ruminococcus flavefaciens</name>
    <dbReference type="NCBI Taxonomy" id="1265"/>
    <lineage>
        <taxon>Bacteria</taxon>
        <taxon>Bacillati</taxon>
        <taxon>Bacillota</taxon>
        <taxon>Clostridia</taxon>
        <taxon>Eubacteriales</taxon>
        <taxon>Oscillospiraceae</taxon>
        <taxon>Ruminococcus</taxon>
    </lineage>
</organism>
<keyword evidence="5" id="KW-0520">NAD</keyword>
<accession>A0A1H6K6V4</accession>
<keyword evidence="6" id="KW-0406">Ion transport</keyword>
<evidence type="ECO:0000256" key="2">
    <source>
        <dbReference type="ARBA" id="ARBA00022448"/>
    </source>
</evidence>
<dbReference type="InterPro" id="IPR006037">
    <property type="entry name" value="RCK_C"/>
</dbReference>
<reference evidence="9 10" key="1">
    <citation type="submission" date="2016-10" db="EMBL/GenBank/DDBJ databases">
        <authorList>
            <person name="de Groot N.N."/>
        </authorList>
    </citation>
    <scope>NUCLEOTIDE SEQUENCE [LARGE SCALE GENOMIC DNA]</scope>
    <source>
        <strain evidence="9 10">YAD2003</strain>
    </source>
</reference>
<dbReference type="PRINTS" id="PR00335">
    <property type="entry name" value="KUPTAKETRKA"/>
</dbReference>
<dbReference type="RefSeq" id="WP_074717123.1">
    <property type="nucleotide sequence ID" value="NZ_FNWV01000007.1"/>
</dbReference>
<feature type="domain" description="RCK C-terminal" evidence="8">
    <location>
        <begin position="372"/>
        <end position="452"/>
    </location>
</feature>
<dbReference type="Proteomes" id="UP000183190">
    <property type="component" value="Unassembled WGS sequence"/>
</dbReference>
<dbReference type="PANTHER" id="PTHR43833:SF5">
    <property type="entry name" value="TRK SYSTEM POTASSIUM UPTAKE PROTEIN TRKA"/>
    <property type="match status" value="1"/>
</dbReference>
<protein>
    <recommendedName>
        <fullName evidence="1">Trk system potassium uptake protein TrkA</fullName>
    </recommendedName>
</protein>
<dbReference type="NCBIfam" id="NF007041">
    <property type="entry name" value="PRK09496.3-4"/>
    <property type="match status" value="1"/>
</dbReference>
<keyword evidence="3" id="KW-0633">Potassium transport</keyword>
<evidence type="ECO:0000256" key="6">
    <source>
        <dbReference type="ARBA" id="ARBA00023065"/>
    </source>
</evidence>
<dbReference type="SUPFAM" id="SSF51735">
    <property type="entry name" value="NAD(P)-binding Rossmann-fold domains"/>
    <property type="match status" value="2"/>
</dbReference>
<dbReference type="AlphaFoldDB" id="A0A1H6K6V4"/>
<dbReference type="GO" id="GO:0005886">
    <property type="term" value="C:plasma membrane"/>
    <property type="evidence" value="ECO:0007669"/>
    <property type="project" value="InterPro"/>
</dbReference>
<evidence type="ECO:0000256" key="3">
    <source>
        <dbReference type="ARBA" id="ARBA00022538"/>
    </source>
</evidence>
<feature type="domain" description="RCK N-terminal" evidence="7">
    <location>
        <begin position="1"/>
        <end position="119"/>
    </location>
</feature>
<feature type="domain" description="RCK C-terminal" evidence="8">
    <location>
        <begin position="139"/>
        <end position="223"/>
    </location>
</feature>
<dbReference type="Pfam" id="PF02080">
    <property type="entry name" value="TrkA_C"/>
    <property type="match status" value="2"/>
</dbReference>
<gene>
    <name evidence="9" type="ORF">SAMN02910265_02090</name>
</gene>
<proteinExistence type="predicted"/>
<dbReference type="InterPro" id="IPR036721">
    <property type="entry name" value="RCK_C_sf"/>
</dbReference>
<dbReference type="InterPro" id="IPR003148">
    <property type="entry name" value="RCK_N"/>
</dbReference>
<dbReference type="SUPFAM" id="SSF116726">
    <property type="entry name" value="TrkA C-terminal domain-like"/>
    <property type="match status" value="2"/>
</dbReference>
<evidence type="ECO:0000259" key="8">
    <source>
        <dbReference type="PROSITE" id="PS51202"/>
    </source>
</evidence>
<dbReference type="PROSITE" id="PS51201">
    <property type="entry name" value="RCK_N"/>
    <property type="match status" value="2"/>
</dbReference>